<dbReference type="InterPro" id="IPR008271">
    <property type="entry name" value="Ser/Thr_kinase_AS"/>
</dbReference>
<dbReference type="Pfam" id="PF23106">
    <property type="entry name" value="EGF_Teneurin"/>
    <property type="match status" value="1"/>
</dbReference>
<dbReference type="PANTHER" id="PTHR44329">
    <property type="entry name" value="SERINE/THREONINE-PROTEIN KINASE TNNI3K-RELATED"/>
    <property type="match status" value="1"/>
</dbReference>
<dbReference type="PANTHER" id="PTHR44329:SF298">
    <property type="entry name" value="MIXED LINEAGE KINASE DOMAIN-LIKE PROTEIN"/>
    <property type="match status" value="1"/>
</dbReference>
<evidence type="ECO:0000313" key="16">
    <source>
        <dbReference type="EMBL" id="ELR16290.1"/>
    </source>
</evidence>
<evidence type="ECO:0000259" key="14">
    <source>
        <dbReference type="PROSITE" id="PS50011"/>
    </source>
</evidence>
<comment type="similarity">
    <text evidence="2">Belongs to the protein kinase superfamily. TKL Ser/Thr protein kinase family.</text>
</comment>
<dbReference type="InterPro" id="IPR011009">
    <property type="entry name" value="Kinase-like_dom_sf"/>
</dbReference>
<dbReference type="InterPro" id="IPR051681">
    <property type="entry name" value="Ser/Thr_Kinases-Pseudokinases"/>
</dbReference>
<dbReference type="SUPFAM" id="SSF56112">
    <property type="entry name" value="Protein kinase-like (PK-like)"/>
    <property type="match status" value="2"/>
</dbReference>
<evidence type="ECO:0000256" key="6">
    <source>
        <dbReference type="ARBA" id="ARBA00022741"/>
    </source>
</evidence>
<gene>
    <name evidence="16" type="ORF">ACA1_202730</name>
</gene>
<keyword evidence="8 11" id="KW-0067">ATP-binding</keyword>
<dbReference type="KEGG" id="acan:ACA1_202730"/>
<dbReference type="GO" id="GO:0004674">
    <property type="term" value="F:protein serine/threonine kinase activity"/>
    <property type="evidence" value="ECO:0007669"/>
    <property type="project" value="UniProtKB-KW"/>
</dbReference>
<protein>
    <recommendedName>
        <fullName evidence="3">non-specific serine/threonine protein kinase</fullName>
        <ecNumber evidence="3">2.7.11.1</ecNumber>
    </recommendedName>
</protein>
<feature type="region of interest" description="Disordered" evidence="12">
    <location>
        <begin position="1321"/>
        <end position="1376"/>
    </location>
</feature>
<feature type="compositionally biased region" description="Low complexity" evidence="12">
    <location>
        <begin position="1054"/>
        <end position="1104"/>
    </location>
</feature>
<dbReference type="SUPFAM" id="SSF55073">
    <property type="entry name" value="Nucleotide cyclase"/>
    <property type="match status" value="1"/>
</dbReference>
<accession>L8GTF5</accession>
<evidence type="ECO:0000256" key="13">
    <source>
        <dbReference type="SAM" id="Phobius"/>
    </source>
</evidence>
<evidence type="ECO:0000256" key="9">
    <source>
        <dbReference type="ARBA" id="ARBA00047899"/>
    </source>
</evidence>
<evidence type="ECO:0000256" key="2">
    <source>
        <dbReference type="ARBA" id="ARBA00005843"/>
    </source>
</evidence>
<keyword evidence="13" id="KW-0812">Transmembrane</keyword>
<comment type="subcellular location">
    <subcellularLocation>
        <location evidence="1">Membrane</location>
        <topology evidence="1">Single-pass membrane protein</topology>
    </subcellularLocation>
</comment>
<evidence type="ECO:0000256" key="1">
    <source>
        <dbReference type="ARBA" id="ARBA00004167"/>
    </source>
</evidence>
<dbReference type="VEuPathDB" id="AmoebaDB:ACA1_202730"/>
<keyword evidence="7 16" id="KW-0418">Kinase</keyword>
<evidence type="ECO:0000256" key="12">
    <source>
        <dbReference type="SAM" id="MobiDB-lite"/>
    </source>
</evidence>
<dbReference type="InterPro" id="IPR029787">
    <property type="entry name" value="Nucleotide_cyclase"/>
</dbReference>
<dbReference type="OrthoDB" id="4062651at2759"/>
<dbReference type="InterPro" id="IPR017441">
    <property type="entry name" value="Protein_kinase_ATP_BS"/>
</dbReference>
<dbReference type="PROSITE" id="PS50125">
    <property type="entry name" value="GUANYLATE_CYCLASE_2"/>
    <property type="match status" value="1"/>
</dbReference>
<dbReference type="GO" id="GO:0005524">
    <property type="term" value="F:ATP binding"/>
    <property type="evidence" value="ECO:0007669"/>
    <property type="project" value="UniProtKB-UniRule"/>
</dbReference>
<dbReference type="CDD" id="cd13999">
    <property type="entry name" value="STKc_MAP3K-like"/>
    <property type="match status" value="1"/>
</dbReference>
<keyword evidence="5" id="KW-0808">Transferase</keyword>
<keyword evidence="4 16" id="KW-0723">Serine/threonine-protein kinase</keyword>
<feature type="binding site" evidence="11">
    <location>
        <position position="812"/>
    </location>
    <ligand>
        <name>ATP</name>
        <dbReference type="ChEBI" id="CHEBI:30616"/>
    </ligand>
</feature>
<dbReference type="InterPro" id="IPR024370">
    <property type="entry name" value="PBP_domain"/>
</dbReference>
<feature type="domain" description="Guanylate cyclase" evidence="15">
    <location>
        <begin position="1113"/>
        <end position="1257"/>
    </location>
</feature>
<name>L8GTF5_ACACF</name>
<dbReference type="Gene3D" id="2.10.25.10">
    <property type="entry name" value="Laminin"/>
    <property type="match status" value="1"/>
</dbReference>
<feature type="binding site" evidence="11">
    <location>
        <position position="1437"/>
    </location>
    <ligand>
        <name>ATP</name>
        <dbReference type="ChEBI" id="CHEBI:30616"/>
    </ligand>
</feature>
<evidence type="ECO:0000256" key="10">
    <source>
        <dbReference type="ARBA" id="ARBA00048679"/>
    </source>
</evidence>
<evidence type="ECO:0000256" key="5">
    <source>
        <dbReference type="ARBA" id="ARBA00022679"/>
    </source>
</evidence>
<dbReference type="Gene3D" id="3.40.190.10">
    <property type="entry name" value="Periplasmic binding protein-like II"/>
    <property type="match status" value="4"/>
</dbReference>
<feature type="transmembrane region" description="Helical" evidence="13">
    <location>
        <begin position="737"/>
        <end position="768"/>
    </location>
</feature>
<dbReference type="Gene3D" id="3.30.200.20">
    <property type="entry name" value="Phosphorylase Kinase, domain 1"/>
    <property type="match status" value="2"/>
</dbReference>
<dbReference type="PRINTS" id="PR00109">
    <property type="entry name" value="TYRKINASE"/>
</dbReference>
<evidence type="ECO:0000313" key="17">
    <source>
        <dbReference type="Proteomes" id="UP000011083"/>
    </source>
</evidence>
<evidence type="ECO:0000259" key="15">
    <source>
        <dbReference type="PROSITE" id="PS50125"/>
    </source>
</evidence>
<feature type="domain" description="Protein kinase" evidence="14">
    <location>
        <begin position="785"/>
        <end position="1049"/>
    </location>
</feature>
<dbReference type="InterPro" id="IPR000719">
    <property type="entry name" value="Prot_kinase_dom"/>
</dbReference>
<dbReference type="CDD" id="cd07302">
    <property type="entry name" value="CHD"/>
    <property type="match status" value="1"/>
</dbReference>
<dbReference type="EMBL" id="KB008001">
    <property type="protein sequence ID" value="ELR16290.1"/>
    <property type="molecule type" value="Genomic_DNA"/>
</dbReference>
<keyword evidence="17" id="KW-1185">Reference proteome</keyword>
<comment type="catalytic activity">
    <reaction evidence="10">
        <text>L-seryl-[protein] + ATP = O-phospho-L-seryl-[protein] + ADP + H(+)</text>
        <dbReference type="Rhea" id="RHEA:17989"/>
        <dbReference type="Rhea" id="RHEA-COMP:9863"/>
        <dbReference type="Rhea" id="RHEA-COMP:11604"/>
        <dbReference type="ChEBI" id="CHEBI:15378"/>
        <dbReference type="ChEBI" id="CHEBI:29999"/>
        <dbReference type="ChEBI" id="CHEBI:30616"/>
        <dbReference type="ChEBI" id="CHEBI:83421"/>
        <dbReference type="ChEBI" id="CHEBI:456216"/>
        <dbReference type="EC" id="2.7.11.1"/>
    </reaction>
</comment>
<feature type="domain" description="Protein kinase" evidence="14">
    <location>
        <begin position="1410"/>
        <end position="1662"/>
    </location>
</feature>
<dbReference type="SMART" id="SM00044">
    <property type="entry name" value="CYCc"/>
    <property type="match status" value="1"/>
</dbReference>
<keyword evidence="13" id="KW-1133">Transmembrane helix</keyword>
<dbReference type="Proteomes" id="UP000011083">
    <property type="component" value="Unassembled WGS sequence"/>
</dbReference>
<dbReference type="SMART" id="SM00220">
    <property type="entry name" value="S_TKc"/>
    <property type="match status" value="2"/>
</dbReference>
<dbReference type="Gene3D" id="3.30.70.1230">
    <property type="entry name" value="Nucleotide cyclase"/>
    <property type="match status" value="1"/>
</dbReference>
<dbReference type="Gene3D" id="1.10.510.10">
    <property type="entry name" value="Transferase(Phosphotransferase) domain 1"/>
    <property type="match status" value="2"/>
</dbReference>
<evidence type="ECO:0000256" key="3">
    <source>
        <dbReference type="ARBA" id="ARBA00012513"/>
    </source>
</evidence>
<dbReference type="GO" id="GO:0009190">
    <property type="term" value="P:cyclic nucleotide biosynthetic process"/>
    <property type="evidence" value="ECO:0007669"/>
    <property type="project" value="InterPro"/>
</dbReference>
<organism evidence="16 17">
    <name type="scientific">Acanthamoeba castellanii (strain ATCC 30010 / Neff)</name>
    <dbReference type="NCBI Taxonomy" id="1257118"/>
    <lineage>
        <taxon>Eukaryota</taxon>
        <taxon>Amoebozoa</taxon>
        <taxon>Discosea</taxon>
        <taxon>Longamoebia</taxon>
        <taxon>Centramoebida</taxon>
        <taxon>Acanthamoebidae</taxon>
        <taxon>Acanthamoeba</taxon>
    </lineage>
</organism>
<dbReference type="EC" id="2.7.11.1" evidence="3"/>
<sequence>MSCPQLPEGQAQAIGHQDNNVEAQSSVKLVGAGGAAAANLYNSYGVYYGYYKDNVALAYSAAPISQALTQYNQTLVDFVGVDTALDLDQLEGVPGLVQLPTAGLPLVLGYNLSSSLLANDSLVLSGDVVARIWSGEITRWNDSAIVALNPDIGSRLPDAEIRTSFRTGSAVSSTTVFKRALNVFTNGSFPRDGLLEDLPPAASLGTSQGFSTDAQRINFVKTTDNSLTYMTLFEANEAGLAVSRMRNAAGSIVSPTQTAVQAAMTAYRSAIDSGHLTVDILNANGTGSWPMSFISFTLIPKNITSSDCSNIRELLLLISWAASVATSLGYTSLINAYRRRLIDAMGTIYCNDRKAFQTAVLLGMGAPFTIYNTWVANYPSTAFKVQYTSTISQTAIDEMVAGDIDYGALSTALTPAQQALMPDAAGVPTIGYGIIPYYNIPEIVGSKEPLILDWQAMAYIYLNRITMWNDPYIKQLNPLLESLLPNRSIIIVYQNDPSSPATALFTDALSRKVPEWRAELGNSTTYLGHFPAMDVPGRTIGSTIRNFALLNAIIDTPYAFAFHHNPDVVTSRTIKGASIYNEANNLVPCDPTTIYAAMMDHKDDITSAISLAPGANSWPMVLVNSITIHTREMTDCTKAGGLLDYLYWAQTDADASSMATAAQVVVAATVPSVKRRLLRLLDETTCNGVAASSLHGCITPDGTLCSDHGVCIAGACNCDSGWQGQFCDDQGRSAADIALIVALSTAVPIVTLVFLLLLCALVAVLVYARRNRRGKDDWEIDADELEMGAHLGTGGFGEVHRALWKGTEVAVKTMTAANVSREMERNFKEEVRVMTALRHPNVVLFMAASTKPPRMCIVMEFMALGSLYDLLQNELVPDIPYLLKIKMAYQAAKGMHFLHSSGIVHRDLKSLNLLLDNKWNVKVSDFGLTKFKEDIKTNKAGAEDLRGGGSVHWTAPEVLNETPGADLVLADVYSFGIILWELLTRQQPYAGLSPAAVAVAVIRDNLRPTIPEEHGAPPEFEALMTSCWNVEPVIRPAFLEIMTRLSTEMGAGGSSFKTGSSSSSSLPMGVSSWTASGNTSSSGGNSSSSGDSSVGDVAGAAAAGVKPPEGDVAIVFTDITRAASLWDSNALAMRDATLLHNETLRTLLKKHHGYEVVFLRDRNSGEGSFCMAFQQADDALEWCIDVQQELLRVEWPGELLAHPGAAEEWGDKDDRVLFKGLRVRMGVHWGKPRMVKDPMTRRVEYIGPVVNAAARITALTHGGQILMSHAAFNRLQDRPLAQEGHKRIQYLGRFEMPDAPGGSKLFEVKVRGLEARFFGGVSPEAGHGGSSSHTTHSSSNDGDSGDGEDVGERRLKTNKPSRAADGVDRHDGGDGGGELLTVVGEGMMFKEDNFLTSANLCRWVIDFGEIQLGRQVGLGSYGVVYKGKWKGVDVAVKRFIKQKLDERSMLEFRAEMAFLSELHHPNIVLFIGACVKRPNLCIVTEFVKQGSLMEILQNNSVRLTYQQKLRMLRSAALGINYLHSLHPVIVHRDLKPSNLLVDENWNVKVADFGFARIKEENATMTRCGTPCWTGDSGGEVLREGGRVLVRYRHVAGADAQAALRRAQLHGRVARCAGGPPAAGAGRVRGGLQEGHEEVLAQLAREATRHGDRAGLLRRRPRR</sequence>
<reference evidence="16 17" key="1">
    <citation type="journal article" date="2013" name="Genome Biol.">
        <title>Genome of Acanthamoeba castellanii highlights extensive lateral gene transfer and early evolution of tyrosine kinase signaling.</title>
        <authorList>
            <person name="Clarke M."/>
            <person name="Lohan A.J."/>
            <person name="Liu B."/>
            <person name="Lagkouvardos I."/>
            <person name="Roy S."/>
            <person name="Zafar N."/>
            <person name="Bertelli C."/>
            <person name="Schilde C."/>
            <person name="Kianianmomeni A."/>
            <person name="Burglin T.R."/>
            <person name="Frech C."/>
            <person name="Turcotte B."/>
            <person name="Kopec K.O."/>
            <person name="Synnott J.M."/>
            <person name="Choo C."/>
            <person name="Paponov I."/>
            <person name="Finkler A."/>
            <person name="Soon Heng Tan C."/>
            <person name="Hutchins A.P."/>
            <person name="Weinmeier T."/>
            <person name="Rattei T."/>
            <person name="Chu J.S."/>
            <person name="Gimenez G."/>
            <person name="Irimia M."/>
            <person name="Rigden D.J."/>
            <person name="Fitzpatrick D.A."/>
            <person name="Lorenzo-Morales J."/>
            <person name="Bateman A."/>
            <person name="Chiu C.H."/>
            <person name="Tang P."/>
            <person name="Hegemann P."/>
            <person name="Fromm H."/>
            <person name="Raoult D."/>
            <person name="Greub G."/>
            <person name="Miranda-Saavedra D."/>
            <person name="Chen N."/>
            <person name="Nash P."/>
            <person name="Ginger M.L."/>
            <person name="Horn M."/>
            <person name="Schaap P."/>
            <person name="Caler L."/>
            <person name="Loftus B."/>
        </authorList>
    </citation>
    <scope>NUCLEOTIDE SEQUENCE [LARGE SCALE GENOMIC DNA]</scope>
    <source>
        <strain evidence="16 17">Neff</strain>
    </source>
</reference>
<dbReference type="Pfam" id="PF00211">
    <property type="entry name" value="Guanylate_cyc"/>
    <property type="match status" value="1"/>
</dbReference>
<feature type="region of interest" description="Disordered" evidence="12">
    <location>
        <begin position="1052"/>
        <end position="1104"/>
    </location>
</feature>
<dbReference type="SUPFAM" id="SSF53850">
    <property type="entry name" value="Periplasmic binding protein-like II"/>
    <property type="match status" value="2"/>
</dbReference>
<dbReference type="FunFam" id="3.30.200.20:FF:000060">
    <property type="entry name" value="Serine/threonine-protein kinase isoform 1"/>
    <property type="match status" value="2"/>
</dbReference>
<dbReference type="GO" id="GO:0035556">
    <property type="term" value="P:intracellular signal transduction"/>
    <property type="evidence" value="ECO:0007669"/>
    <property type="project" value="InterPro"/>
</dbReference>
<dbReference type="SUPFAM" id="SSF57196">
    <property type="entry name" value="EGF/Laminin"/>
    <property type="match status" value="1"/>
</dbReference>
<dbReference type="PROSITE" id="PS00108">
    <property type="entry name" value="PROTEIN_KINASE_ST"/>
    <property type="match status" value="2"/>
</dbReference>
<proteinExistence type="inferred from homology"/>
<dbReference type="GO" id="GO:0016020">
    <property type="term" value="C:membrane"/>
    <property type="evidence" value="ECO:0007669"/>
    <property type="project" value="UniProtKB-SubCell"/>
</dbReference>
<dbReference type="RefSeq" id="XP_004338303.1">
    <property type="nucleotide sequence ID" value="XM_004338255.1"/>
</dbReference>
<dbReference type="InterPro" id="IPR001245">
    <property type="entry name" value="Ser-Thr/Tyr_kinase_cat_dom"/>
</dbReference>
<dbReference type="InterPro" id="IPR001054">
    <property type="entry name" value="A/G_cyclase"/>
</dbReference>
<keyword evidence="6 11" id="KW-0547">Nucleotide-binding</keyword>
<dbReference type="GeneID" id="14917029"/>
<dbReference type="Pfam" id="PF07714">
    <property type="entry name" value="PK_Tyr_Ser-Thr"/>
    <property type="match status" value="2"/>
</dbReference>
<dbReference type="STRING" id="1257118.L8GTF5"/>
<keyword evidence="13" id="KW-0472">Membrane</keyword>
<evidence type="ECO:0000256" key="4">
    <source>
        <dbReference type="ARBA" id="ARBA00022527"/>
    </source>
</evidence>
<dbReference type="Pfam" id="PF12849">
    <property type="entry name" value="PBP_like_2"/>
    <property type="match status" value="2"/>
</dbReference>
<dbReference type="PROSITE" id="PS50011">
    <property type="entry name" value="PROTEIN_KINASE_DOM"/>
    <property type="match status" value="2"/>
</dbReference>
<evidence type="ECO:0000256" key="11">
    <source>
        <dbReference type="PROSITE-ProRule" id="PRU10141"/>
    </source>
</evidence>
<dbReference type="PROSITE" id="PS00107">
    <property type="entry name" value="PROTEIN_KINASE_ATP"/>
    <property type="match status" value="2"/>
</dbReference>
<evidence type="ECO:0000256" key="7">
    <source>
        <dbReference type="ARBA" id="ARBA00022777"/>
    </source>
</evidence>
<feature type="compositionally biased region" description="Low complexity" evidence="12">
    <location>
        <begin position="1330"/>
        <end position="1342"/>
    </location>
</feature>
<evidence type="ECO:0000256" key="8">
    <source>
        <dbReference type="ARBA" id="ARBA00022840"/>
    </source>
</evidence>
<comment type="catalytic activity">
    <reaction evidence="9">
        <text>L-threonyl-[protein] + ATP = O-phospho-L-threonyl-[protein] + ADP + H(+)</text>
        <dbReference type="Rhea" id="RHEA:46608"/>
        <dbReference type="Rhea" id="RHEA-COMP:11060"/>
        <dbReference type="Rhea" id="RHEA-COMP:11605"/>
        <dbReference type="ChEBI" id="CHEBI:15378"/>
        <dbReference type="ChEBI" id="CHEBI:30013"/>
        <dbReference type="ChEBI" id="CHEBI:30616"/>
        <dbReference type="ChEBI" id="CHEBI:61977"/>
        <dbReference type="ChEBI" id="CHEBI:456216"/>
        <dbReference type="EC" id="2.7.11.1"/>
    </reaction>
</comment>